<dbReference type="CDD" id="cd00035">
    <property type="entry name" value="ChtBD1"/>
    <property type="match status" value="1"/>
</dbReference>
<feature type="domain" description="GH18" evidence="15">
    <location>
        <begin position="541"/>
        <end position="902"/>
    </location>
</feature>
<dbReference type="OrthoDB" id="4222610at2759"/>
<reference evidence="16 17" key="1">
    <citation type="submission" date="2015-06" db="EMBL/GenBank/DDBJ databases">
        <title>Talaromyces atroroseus IBT 11181 draft genome.</title>
        <authorList>
            <person name="Rasmussen K.B."/>
            <person name="Rasmussen S."/>
            <person name="Petersen B."/>
            <person name="Sicheritz-Ponten T."/>
            <person name="Mortensen U.H."/>
            <person name="Thrane U."/>
        </authorList>
    </citation>
    <scope>NUCLEOTIDE SEQUENCE [LARGE SCALE GENOMIC DNA]</scope>
    <source>
        <strain evidence="16 17">IBT 11181</strain>
    </source>
</reference>
<dbReference type="GO" id="GO:0008061">
    <property type="term" value="F:chitin binding"/>
    <property type="evidence" value="ECO:0007669"/>
    <property type="project" value="UniProtKB-KW"/>
</dbReference>
<dbReference type="Gene3D" id="3.10.50.10">
    <property type="match status" value="1"/>
</dbReference>
<evidence type="ECO:0000313" key="17">
    <source>
        <dbReference type="Proteomes" id="UP000214365"/>
    </source>
</evidence>
<dbReference type="InterPro" id="IPR053214">
    <property type="entry name" value="LysM12-like"/>
</dbReference>
<dbReference type="SMART" id="SM00636">
    <property type="entry name" value="Glyco_18"/>
    <property type="match status" value="1"/>
</dbReference>
<evidence type="ECO:0000256" key="10">
    <source>
        <dbReference type="ARBA" id="ARBA00023326"/>
    </source>
</evidence>
<dbReference type="Gene3D" id="3.20.20.80">
    <property type="entry name" value="Glycosidases"/>
    <property type="match status" value="1"/>
</dbReference>
<dbReference type="InterPro" id="IPR036779">
    <property type="entry name" value="LysM_dom_sf"/>
</dbReference>
<evidence type="ECO:0000256" key="9">
    <source>
        <dbReference type="ARBA" id="ARBA00023295"/>
    </source>
</evidence>
<dbReference type="PROSITE" id="PS51910">
    <property type="entry name" value="GH18_2"/>
    <property type="match status" value="1"/>
</dbReference>
<dbReference type="Gene3D" id="3.10.350.10">
    <property type="entry name" value="LysM domain"/>
    <property type="match status" value="2"/>
</dbReference>
<feature type="region of interest" description="Disordered" evidence="12">
    <location>
        <begin position="1219"/>
        <end position="1238"/>
    </location>
</feature>
<protein>
    <recommendedName>
        <fullName evidence="3">chitinase</fullName>
        <ecNumber evidence="3">3.2.1.14</ecNumber>
    </recommendedName>
</protein>
<organism evidence="16 17">
    <name type="scientific">Talaromyces atroroseus</name>
    <dbReference type="NCBI Taxonomy" id="1441469"/>
    <lineage>
        <taxon>Eukaryota</taxon>
        <taxon>Fungi</taxon>
        <taxon>Dikarya</taxon>
        <taxon>Ascomycota</taxon>
        <taxon>Pezizomycotina</taxon>
        <taxon>Eurotiomycetes</taxon>
        <taxon>Eurotiomycetidae</taxon>
        <taxon>Eurotiales</taxon>
        <taxon>Trichocomaceae</taxon>
        <taxon>Talaromyces</taxon>
        <taxon>Talaromyces sect. Trachyspermi</taxon>
    </lineage>
</organism>
<dbReference type="CDD" id="cd00118">
    <property type="entry name" value="LysM"/>
    <property type="match status" value="1"/>
</dbReference>
<dbReference type="GO" id="GO:0008843">
    <property type="term" value="F:endochitinase activity"/>
    <property type="evidence" value="ECO:0007669"/>
    <property type="project" value="UniProtKB-EC"/>
</dbReference>
<dbReference type="PROSITE" id="PS51782">
    <property type="entry name" value="LYSM"/>
    <property type="match status" value="1"/>
</dbReference>
<gene>
    <name evidence="16" type="ORF">UA08_09514</name>
</gene>
<dbReference type="Pfam" id="PF01476">
    <property type="entry name" value="LysM"/>
    <property type="match status" value="2"/>
</dbReference>
<comment type="caution">
    <text evidence="16">The sequence shown here is derived from an EMBL/GenBank/DDBJ whole genome shotgun (WGS) entry which is preliminary data.</text>
</comment>
<feature type="region of interest" description="Disordered" evidence="12">
    <location>
        <begin position="1080"/>
        <end position="1119"/>
    </location>
</feature>
<evidence type="ECO:0000256" key="7">
    <source>
        <dbReference type="ARBA" id="ARBA00023026"/>
    </source>
</evidence>
<keyword evidence="13" id="KW-0732">Signal</keyword>
<dbReference type="PROSITE" id="PS01095">
    <property type="entry name" value="GH18_1"/>
    <property type="match status" value="1"/>
</dbReference>
<keyword evidence="8" id="KW-0119">Carbohydrate metabolism</keyword>
<comment type="catalytic activity">
    <reaction evidence="1">
        <text>Random endo-hydrolysis of N-acetyl-beta-D-glucosaminide (1-&gt;4)-beta-linkages in chitin and chitodextrins.</text>
        <dbReference type="EC" id="3.2.1.14"/>
    </reaction>
</comment>
<dbReference type="PROSITE" id="PS51257">
    <property type="entry name" value="PROKAR_LIPOPROTEIN"/>
    <property type="match status" value="1"/>
</dbReference>
<evidence type="ECO:0000259" key="15">
    <source>
        <dbReference type="PROSITE" id="PS51910"/>
    </source>
</evidence>
<evidence type="ECO:0000256" key="5">
    <source>
        <dbReference type="ARBA" id="ARBA00022801"/>
    </source>
</evidence>
<proteinExistence type="inferred from homology"/>
<evidence type="ECO:0000256" key="4">
    <source>
        <dbReference type="ARBA" id="ARBA00022669"/>
    </source>
</evidence>
<sequence>MRFYSLGISCLMAAASCVPAVSAAVSDDASNAAAAFLSTKSFETLPAPASVETPNRAAIKAALLAGNYTSPINSTTRSRCPSSCSKAGVDSSDWFAYHSVGRLNLCNETMLLDFSLLSDFESPGSKTKISACTADLTSTNGPESNITTCNRDDVNYTEVTSSLQMISSGTSSAASLPAVSNALAQLQAFSSLSNGDCNERIYHAYSTEAAVGVYVGSNLAPQGVIDSVLDQLSTALENDGSVPTSVAVQLCDDNGLSRYSLGVFISTEADLSTAQNAVQTWKNGSCLTTMEDTVPAWQNITFLAPSIVHHSSNSSVAYSNVTSAVLKSRNKLLARDTCSTIQVQSGDTSTSLATECGITAEKFIEYNPNSTLATGENVCCSAESLPHFAPQQDSNGTCYSYTVVSGDLCSTLAATYDITVDDIETWNNETWGWTGCTDLIIGDLICLSSGYPPMPAPIANAECGPQVPNTPTAPVGSNFSTLNECPLNACCDIWGECGTTAEFCTISYSSTGNPGTAAKNQNGCISNCGTDIITSTAPARQYTIAYFEGFNWQRPCLNGGVQTLNTSAYTHVHMGFATINPDWSINTTDIDPQLPYLEDLQGVKKILSIGGWSFCTDPSTYMIFRDVVASESSRSTLVNNIVTYMNDNNLDGVDIDWEYPDEPDFPGIPAGTPEDSTGYFLLLEQLKEGIAANATGKTISITAPASFWYLQYFPILALSSVIDYIVFMTYDLHGQWDYGNAYSDPGCSGGNCLRSHVNLTETINALSMITKAGVPSNMVAVGVASYARSFEMTTAGCWTDMCTYTGPTSGALPGPCTDTAGYLADYEIDLVTWENPTVEHYFEETSYSNILVYNETQWGAYMNGTNKATRKIIYESLNFLGTSDWAVDLQALFAGDNDTSSNNSSDSETIYIDPDIWNSPSAVVTAPPGATLIWPPKPLATTTTIEFPPWTTTISYSSLTTSTSTLTDGSTTTFPWYIYVPIPTVIAIPPVTTTAIPVWAVYLNSSSTGGDIHVTSSVQPPPFPVVVTPVMNGTISVINPTTTSTSTGGIFIWGDQTESLPAGTETIGSSTTVVGGTTLSATTTTVTPNPHPTTTQTTTDPALNSGSTGWKSGKTGSPTASAGCSGCGKSCTFGNTGSSSGNNPNPNDDSSTTGTASGTTSTGTSTAASATVYLAQTDMGDTMATVTPDLSVLASLESADISMWNSAFPSDQVAATTTTTSSTSTTQASTTSTTSAAPSPTAECYFWDEDLIAYQFKIFNIEGWATDGGASLHKQEDGCGALTFWTWYDATSTEDAYVYFDLPFFIKSGCVERAIVSAGGPKLSCKGQGTDFPLHKRSLDERASNASGPVPLPLTDAKLYALGIVYGNNTGSFQQYVPMNWTESGSS</sequence>
<comment type="similarity">
    <text evidence="2">Belongs to the glycosyl hydrolase 18 family. Chitinase class V subfamily.</text>
</comment>
<keyword evidence="17" id="KW-1185">Reference proteome</keyword>
<dbReference type="GO" id="GO:0006032">
    <property type="term" value="P:chitin catabolic process"/>
    <property type="evidence" value="ECO:0007669"/>
    <property type="project" value="UniProtKB-KW"/>
</dbReference>
<evidence type="ECO:0000256" key="12">
    <source>
        <dbReference type="SAM" id="MobiDB-lite"/>
    </source>
</evidence>
<accession>A0A1Q5Q5W8</accession>
<keyword evidence="6" id="KW-0146">Chitin degradation</keyword>
<dbReference type="InterPro" id="IPR011583">
    <property type="entry name" value="Chitinase_II/V-like_cat"/>
</dbReference>
<dbReference type="SUPFAM" id="SSF54106">
    <property type="entry name" value="LysM domain"/>
    <property type="match status" value="1"/>
</dbReference>
<dbReference type="SUPFAM" id="SSF57016">
    <property type="entry name" value="Plant lectins/antimicrobial peptides"/>
    <property type="match status" value="1"/>
</dbReference>
<feature type="signal peptide" evidence="13">
    <location>
        <begin position="1"/>
        <end position="23"/>
    </location>
</feature>
<feature type="compositionally biased region" description="Low complexity" evidence="12">
    <location>
        <begin position="1080"/>
        <end position="1117"/>
    </location>
</feature>
<dbReference type="SUPFAM" id="SSF54556">
    <property type="entry name" value="Chitinase insertion domain"/>
    <property type="match status" value="1"/>
</dbReference>
<dbReference type="EMBL" id="LFMY01000031">
    <property type="protein sequence ID" value="OKL55218.1"/>
    <property type="molecule type" value="Genomic_DNA"/>
</dbReference>
<dbReference type="GO" id="GO:0000272">
    <property type="term" value="P:polysaccharide catabolic process"/>
    <property type="evidence" value="ECO:0007669"/>
    <property type="project" value="UniProtKB-KW"/>
</dbReference>
<keyword evidence="7" id="KW-0843">Virulence</keyword>
<dbReference type="Proteomes" id="UP000214365">
    <property type="component" value="Unassembled WGS sequence"/>
</dbReference>
<dbReference type="CDD" id="cd02878">
    <property type="entry name" value="GH18_zymocin_alpha"/>
    <property type="match status" value="1"/>
</dbReference>
<evidence type="ECO:0000256" key="1">
    <source>
        <dbReference type="ARBA" id="ARBA00000822"/>
    </source>
</evidence>
<dbReference type="EC" id="3.2.1.14" evidence="3"/>
<dbReference type="SMART" id="SM00257">
    <property type="entry name" value="LysM"/>
    <property type="match status" value="2"/>
</dbReference>
<feature type="domain" description="LysM" evidence="14">
    <location>
        <begin position="399"/>
        <end position="447"/>
    </location>
</feature>
<evidence type="ECO:0000256" key="3">
    <source>
        <dbReference type="ARBA" id="ARBA00012729"/>
    </source>
</evidence>
<dbReference type="InterPro" id="IPR018392">
    <property type="entry name" value="LysM"/>
</dbReference>
<dbReference type="RefSeq" id="XP_020115339.1">
    <property type="nucleotide sequence ID" value="XM_020266314.1"/>
</dbReference>
<evidence type="ECO:0000256" key="2">
    <source>
        <dbReference type="ARBA" id="ARBA00008682"/>
    </source>
</evidence>
<dbReference type="InterPro" id="IPR036861">
    <property type="entry name" value="Endochitinase-like_sf"/>
</dbReference>
<evidence type="ECO:0000256" key="11">
    <source>
        <dbReference type="RuleBase" id="RU000489"/>
    </source>
</evidence>
<keyword evidence="10" id="KW-0624">Polysaccharide degradation</keyword>
<dbReference type="InterPro" id="IPR029070">
    <property type="entry name" value="Chitinase_insertion_sf"/>
</dbReference>
<dbReference type="InterPro" id="IPR001579">
    <property type="entry name" value="Glyco_hydro_18_chit_AS"/>
</dbReference>
<evidence type="ECO:0000256" key="6">
    <source>
        <dbReference type="ARBA" id="ARBA00023024"/>
    </source>
</evidence>
<keyword evidence="5 11" id="KW-0378">Hydrolase</keyword>
<evidence type="ECO:0000313" key="16">
    <source>
        <dbReference type="EMBL" id="OKL55218.1"/>
    </source>
</evidence>
<feature type="region of interest" description="Disordered" evidence="12">
    <location>
        <begin position="1137"/>
        <end position="1164"/>
    </location>
</feature>
<dbReference type="InterPro" id="IPR001223">
    <property type="entry name" value="Glyco_hydro18_cat"/>
</dbReference>
<dbReference type="GeneID" id="31009270"/>
<feature type="chain" id="PRO_5010254021" description="chitinase" evidence="13">
    <location>
        <begin position="24"/>
        <end position="1387"/>
    </location>
</feature>
<name>A0A1Q5Q5W8_TALAT</name>
<keyword evidence="9 11" id="KW-0326">Glycosidase</keyword>
<dbReference type="SUPFAM" id="SSF51445">
    <property type="entry name" value="(Trans)glycosidases"/>
    <property type="match status" value="1"/>
</dbReference>
<dbReference type="Pfam" id="PF00704">
    <property type="entry name" value="Glyco_hydro_18"/>
    <property type="match status" value="1"/>
</dbReference>
<evidence type="ECO:0000259" key="14">
    <source>
        <dbReference type="PROSITE" id="PS51782"/>
    </source>
</evidence>
<evidence type="ECO:0000256" key="8">
    <source>
        <dbReference type="ARBA" id="ARBA00023277"/>
    </source>
</evidence>
<keyword evidence="4" id="KW-0147">Chitin-binding</keyword>
<dbReference type="InterPro" id="IPR017853">
    <property type="entry name" value="GH"/>
</dbReference>
<dbReference type="PANTHER" id="PTHR47700:SF2">
    <property type="entry name" value="CHITINASE"/>
    <property type="match status" value="1"/>
</dbReference>
<dbReference type="PANTHER" id="PTHR47700">
    <property type="entry name" value="V CHITINASE, PUTATIVE (AFU_ORTHOLOGUE AFUA_6G13720)-RELATED"/>
    <property type="match status" value="1"/>
</dbReference>
<dbReference type="STRING" id="1441469.A0A1Q5Q5W8"/>
<evidence type="ECO:0000256" key="13">
    <source>
        <dbReference type="SAM" id="SignalP"/>
    </source>
</evidence>